<evidence type="ECO:0000313" key="2">
    <source>
        <dbReference type="EMBL" id="ERT48536.1"/>
    </source>
</evidence>
<dbReference type="InterPro" id="IPR011009">
    <property type="entry name" value="Kinase-like_dom_sf"/>
</dbReference>
<dbReference type="RefSeq" id="WP_023043143.1">
    <property type="nucleotide sequence ID" value="NZ_KI518290.1"/>
</dbReference>
<comment type="caution">
    <text evidence="2">The sequence shown here is derived from an EMBL/GenBank/DDBJ whole genome shotgun (WGS) entry which is preliminary data.</text>
</comment>
<protein>
    <recommendedName>
        <fullName evidence="1">Aminoglycoside phosphotransferase domain-containing protein</fullName>
    </recommendedName>
</protein>
<feature type="domain" description="Aminoglycoside phosphotransferase" evidence="1">
    <location>
        <begin position="31"/>
        <end position="249"/>
    </location>
</feature>
<dbReference type="EMBL" id="AXOL01000069">
    <property type="protein sequence ID" value="ERT48536.1"/>
    <property type="molecule type" value="Genomic_DNA"/>
</dbReference>
<sequence>MESLTKNRQNEEMLRKMVGRFFHPLELQSYEELTEGYFNVAYEVTLSSGEAVILKVAPANGIRVMTHERNIMCAEVQAMEMALEHGGIPVPKVLGYDDSHTICESSYFFMEKLDGNSLHERKDAFTQEQINSIYEETGRIDKEINRIACPCFGYPGQPEFQGEDWYMVFRRMLEAGINDARNGNVDLKIPVDELLRYLERDKDFFAEVTEPRLVHWDLWDGNIFVSDGMITGLIDWERSIWGDPLLEVGFRTHSDNPFFRNGYGIKEFTKSQERRSLWYDIYLFVLVSLECEYRKYETMDMYQWATYMLTTLWGKLRC</sequence>
<evidence type="ECO:0000313" key="3">
    <source>
        <dbReference type="Proteomes" id="UP000017126"/>
    </source>
</evidence>
<dbReference type="InterPro" id="IPR051678">
    <property type="entry name" value="AGP_Transferase"/>
</dbReference>
<organism evidence="2 3">
    <name type="scientific">Enterococcus faecium 10/96A</name>
    <dbReference type="NCBI Taxonomy" id="1391465"/>
    <lineage>
        <taxon>Bacteria</taxon>
        <taxon>Bacillati</taxon>
        <taxon>Bacillota</taxon>
        <taxon>Bacilli</taxon>
        <taxon>Lactobacillales</taxon>
        <taxon>Enterococcaceae</taxon>
        <taxon>Enterococcus</taxon>
    </lineage>
</organism>
<accession>A0AAV3KYH7</accession>
<dbReference type="Gene3D" id="3.90.1200.10">
    <property type="match status" value="1"/>
</dbReference>
<dbReference type="PANTHER" id="PTHR21310:SF15">
    <property type="entry name" value="AMINOGLYCOSIDE PHOSPHOTRANSFERASE DOMAIN-CONTAINING PROTEIN"/>
    <property type="match status" value="1"/>
</dbReference>
<dbReference type="InterPro" id="IPR002575">
    <property type="entry name" value="Aminoglycoside_PTrfase"/>
</dbReference>
<reference evidence="2 3" key="1">
    <citation type="submission" date="2013-09" db="EMBL/GenBank/DDBJ databases">
        <title>The Genome Sequence of Enterococcus faecium 10/96A.</title>
        <authorList>
            <consortium name="The Broad Institute Genome Sequencing Platform"/>
            <consortium name="The Broad Institute Genome Sequencing Center for Infectious Disease"/>
            <person name="Earl A.M."/>
            <person name="Gilmore M.S."/>
            <person name="Lebreton F."/>
            <person name="Courvalin P."/>
            <person name="Walker B."/>
            <person name="Young S.K."/>
            <person name="Zeng Q."/>
            <person name="Gargeya S."/>
            <person name="Fitzgerald M."/>
            <person name="Haas B."/>
            <person name="Abouelleil A."/>
            <person name="Alvarado L."/>
            <person name="Arachchi H.M."/>
            <person name="Berlin A.M."/>
            <person name="Chapman S.B."/>
            <person name="Dewar J."/>
            <person name="Goldberg J."/>
            <person name="Griggs A."/>
            <person name="Gujja S."/>
            <person name="Hansen M."/>
            <person name="Howarth C."/>
            <person name="Imamovic A."/>
            <person name="Larimer J."/>
            <person name="McCowan C."/>
            <person name="Murphy C."/>
            <person name="Neiman D."/>
            <person name="Pearson M."/>
            <person name="Priest M."/>
            <person name="Roberts A."/>
            <person name="Saif S."/>
            <person name="Shea T."/>
            <person name="Sisk P."/>
            <person name="Sykes S."/>
            <person name="Wortman J."/>
            <person name="Nusbaum C."/>
            <person name="Birren B."/>
        </authorList>
    </citation>
    <scope>NUCLEOTIDE SEQUENCE [LARGE SCALE GENOMIC DNA]</scope>
    <source>
        <strain evidence="2 3">10/96A</strain>
    </source>
</reference>
<dbReference type="Proteomes" id="UP000017126">
    <property type="component" value="Unassembled WGS sequence"/>
</dbReference>
<dbReference type="Pfam" id="PF01636">
    <property type="entry name" value="APH"/>
    <property type="match status" value="1"/>
</dbReference>
<dbReference type="AlphaFoldDB" id="A0AAV3KYH7"/>
<evidence type="ECO:0000259" key="1">
    <source>
        <dbReference type="Pfam" id="PF01636"/>
    </source>
</evidence>
<proteinExistence type="predicted"/>
<dbReference type="PANTHER" id="PTHR21310">
    <property type="entry name" value="AMINOGLYCOSIDE PHOSPHOTRANSFERASE-RELATED-RELATED"/>
    <property type="match status" value="1"/>
</dbReference>
<dbReference type="SUPFAM" id="SSF56112">
    <property type="entry name" value="Protein kinase-like (PK-like)"/>
    <property type="match status" value="1"/>
</dbReference>
<gene>
    <name evidence="2" type="ORF">O991_02568</name>
</gene>
<name>A0AAV3KYH7_ENTFC</name>
<dbReference type="Gene3D" id="3.30.200.20">
    <property type="entry name" value="Phosphorylase Kinase, domain 1"/>
    <property type="match status" value="1"/>
</dbReference>